<protein>
    <submittedName>
        <fullName evidence="2">Uncharacterized protein</fullName>
    </submittedName>
</protein>
<sequence length="365" mass="40049">RERRVRREEERKAREKAAAVVPQKKAAAKASVAEAKGSVTEAMAVVAEAKASADGERAEPAEAKTTGNTKKTPDRKKAPAQTPMMWRMDSVLATTNAQATNVVPAPMATADDAAEVEGAVASMVSMVVEEVTPNKAPTAMMNSRRPSEKPGSSGKRKSVEAGDSRKRRRRILQEEKETNDEEIPSDEENTDVTGVGGACTGLNSDEDSDIREEPEDEEEADDDSWDGDWDIGSLTDEDSDVEMEELPESVCSSAAKDSKYIKTMRDSGWEYDETKFGPDPTYADLYDGSFGPTQSVLVVADDPLALLFYFMPPKLWAQIAVESNTYHRQSIPQRARNIRAQQRKSGGEVETLDDIQRRLADVKDI</sequence>
<evidence type="ECO:0000256" key="1">
    <source>
        <dbReference type="SAM" id="MobiDB-lite"/>
    </source>
</evidence>
<feature type="compositionally biased region" description="Acidic residues" evidence="1">
    <location>
        <begin position="204"/>
        <end position="247"/>
    </location>
</feature>
<comment type="caution">
    <text evidence="2">The sequence shown here is derived from an EMBL/GenBank/DDBJ whole genome shotgun (WGS) entry which is preliminary data.</text>
</comment>
<keyword evidence="3" id="KW-1185">Reference proteome</keyword>
<gene>
    <name evidence="2" type="ORF">PHPALM_5354</name>
</gene>
<feature type="non-terminal residue" evidence="2">
    <location>
        <position position="1"/>
    </location>
</feature>
<organism evidence="2 3">
    <name type="scientific">Phytophthora palmivora</name>
    <dbReference type="NCBI Taxonomy" id="4796"/>
    <lineage>
        <taxon>Eukaryota</taxon>
        <taxon>Sar</taxon>
        <taxon>Stramenopiles</taxon>
        <taxon>Oomycota</taxon>
        <taxon>Peronosporomycetes</taxon>
        <taxon>Peronosporales</taxon>
        <taxon>Peronosporaceae</taxon>
        <taxon>Phytophthora</taxon>
    </lineage>
</organism>
<dbReference type="EMBL" id="NCKW01002757">
    <property type="protein sequence ID" value="POM77285.1"/>
    <property type="molecule type" value="Genomic_DNA"/>
</dbReference>
<accession>A0A2P4YHJ1</accession>
<reference evidence="2 3" key="1">
    <citation type="journal article" date="2017" name="Genome Biol. Evol.">
        <title>Phytophthora megakarya and P. palmivora, closely related causal agents of cacao black pod rot, underwent increases in genome sizes and gene numbers by different mechanisms.</title>
        <authorList>
            <person name="Ali S.S."/>
            <person name="Shao J."/>
            <person name="Lary D.J."/>
            <person name="Kronmiller B."/>
            <person name="Shen D."/>
            <person name="Strem M.D."/>
            <person name="Amoako-Attah I."/>
            <person name="Akrofi A.Y."/>
            <person name="Begoude B.A."/>
            <person name="Ten Hoopen G.M."/>
            <person name="Coulibaly K."/>
            <person name="Kebe B.I."/>
            <person name="Melnick R.L."/>
            <person name="Guiltinan M.J."/>
            <person name="Tyler B.M."/>
            <person name="Meinhardt L.W."/>
            <person name="Bailey B.A."/>
        </authorList>
    </citation>
    <scope>NUCLEOTIDE SEQUENCE [LARGE SCALE GENOMIC DNA]</scope>
    <source>
        <strain evidence="3">sbr112.9</strain>
    </source>
</reference>
<evidence type="ECO:0000313" key="2">
    <source>
        <dbReference type="EMBL" id="POM77285.1"/>
    </source>
</evidence>
<dbReference type="OrthoDB" id="145529at2759"/>
<feature type="compositionally biased region" description="Acidic residues" evidence="1">
    <location>
        <begin position="177"/>
        <end position="190"/>
    </location>
</feature>
<feature type="compositionally biased region" description="Basic and acidic residues" evidence="1">
    <location>
        <begin position="51"/>
        <end position="62"/>
    </location>
</feature>
<name>A0A2P4YHJ1_9STRA</name>
<proteinExistence type="predicted"/>
<dbReference type="Proteomes" id="UP000237271">
    <property type="component" value="Unassembled WGS sequence"/>
</dbReference>
<evidence type="ECO:0000313" key="3">
    <source>
        <dbReference type="Proteomes" id="UP000237271"/>
    </source>
</evidence>
<dbReference type="AlphaFoldDB" id="A0A2P4YHJ1"/>
<feature type="region of interest" description="Disordered" evidence="1">
    <location>
        <begin position="50"/>
        <end position="83"/>
    </location>
</feature>
<feature type="region of interest" description="Disordered" evidence="1">
    <location>
        <begin position="133"/>
        <end position="251"/>
    </location>
</feature>